<evidence type="ECO:0008006" key="3">
    <source>
        <dbReference type="Google" id="ProtNLM"/>
    </source>
</evidence>
<dbReference type="AlphaFoldDB" id="A0A518G614"/>
<dbReference type="PANTHER" id="PTHR42924">
    <property type="entry name" value="EXONUCLEASE"/>
    <property type="match status" value="1"/>
</dbReference>
<dbReference type="PANTHER" id="PTHR42924:SF11">
    <property type="entry name" value="POLYMERASE_HISTIDINOL PHOSPHATASE N-TERMINAL DOMAIN-CONTAINING PROTEIN"/>
    <property type="match status" value="1"/>
</dbReference>
<evidence type="ECO:0000313" key="1">
    <source>
        <dbReference type="EMBL" id="QDV24036.1"/>
    </source>
</evidence>
<dbReference type="GO" id="GO:0035312">
    <property type="term" value="F:5'-3' DNA exonuclease activity"/>
    <property type="evidence" value="ECO:0007669"/>
    <property type="project" value="TreeGrafter"/>
</dbReference>
<organism evidence="1 2">
    <name type="scientific">Aureliella helgolandensis</name>
    <dbReference type="NCBI Taxonomy" id="2527968"/>
    <lineage>
        <taxon>Bacteria</taxon>
        <taxon>Pseudomonadati</taxon>
        <taxon>Planctomycetota</taxon>
        <taxon>Planctomycetia</taxon>
        <taxon>Pirellulales</taxon>
        <taxon>Pirellulaceae</taxon>
        <taxon>Aureliella</taxon>
    </lineage>
</organism>
<protein>
    <recommendedName>
        <fullName evidence="3">PHP domain protein</fullName>
    </recommendedName>
</protein>
<name>A0A518G614_9BACT</name>
<dbReference type="KEGG" id="ahel:Q31a_23490"/>
<dbReference type="InterPro" id="IPR052018">
    <property type="entry name" value="PHP_domain"/>
</dbReference>
<evidence type="ECO:0000313" key="2">
    <source>
        <dbReference type="Proteomes" id="UP000318017"/>
    </source>
</evidence>
<sequence length="462" mass="51637">MDFSCPHTCMEPTNIPQWQGCGFDLEFSATRLPFPPFKKALMRSLSLTVFTLVLAAVLNLASSPLTNAQTPPDDSPKMQWWKGNLHTHSLWSDGDDFPEMIAGWYLDQEYNFLALSDHNIIQDGQRWMALQSILKRAEPDVLEKYQARFGDDWVETRGEGDKLEVRLKPLDEFAPLLQQANQFLLIPAEEISDSAEGKPVHMNATNLREIIQPLGGATVREVMQNNLRSVLEQEKSTGRQLLPHLNHPNFHYAVTAEDLAHVIHEQFFEIYNGHPGVNQLGDHEHISIEHMWDVANAIRLAVLDAEPLLGIATDDSHEYHGKPGARPGRGWVMVQSPFLTPEYLILAMKSANFYASSGVTLGAVDFDAESRTLSLDIQGAPEATFETQFIATLKSDKPGELPTADAIGKVVQRTSGRHPSYQMTGNELYVRALVTSSIAHTDPSIADQKQQAWTQPVGWEKP</sequence>
<dbReference type="RefSeq" id="WP_231691145.1">
    <property type="nucleotide sequence ID" value="NZ_CP036298.1"/>
</dbReference>
<dbReference type="InterPro" id="IPR016195">
    <property type="entry name" value="Pol/histidinol_Pase-like"/>
</dbReference>
<dbReference type="Gene3D" id="3.20.20.140">
    <property type="entry name" value="Metal-dependent hydrolases"/>
    <property type="match status" value="1"/>
</dbReference>
<dbReference type="GO" id="GO:0004534">
    <property type="term" value="F:5'-3' RNA exonuclease activity"/>
    <property type="evidence" value="ECO:0007669"/>
    <property type="project" value="TreeGrafter"/>
</dbReference>
<proteinExistence type="predicted"/>
<keyword evidence="2" id="KW-1185">Reference proteome</keyword>
<dbReference type="EMBL" id="CP036298">
    <property type="protein sequence ID" value="QDV24036.1"/>
    <property type="molecule type" value="Genomic_DNA"/>
</dbReference>
<accession>A0A518G614</accession>
<dbReference type="Proteomes" id="UP000318017">
    <property type="component" value="Chromosome"/>
</dbReference>
<gene>
    <name evidence="1" type="ORF">Q31a_23490</name>
</gene>
<dbReference type="SUPFAM" id="SSF89550">
    <property type="entry name" value="PHP domain-like"/>
    <property type="match status" value="1"/>
</dbReference>
<reference evidence="1 2" key="1">
    <citation type="submission" date="2019-02" db="EMBL/GenBank/DDBJ databases">
        <title>Deep-cultivation of Planctomycetes and their phenomic and genomic characterization uncovers novel biology.</title>
        <authorList>
            <person name="Wiegand S."/>
            <person name="Jogler M."/>
            <person name="Boedeker C."/>
            <person name="Pinto D."/>
            <person name="Vollmers J."/>
            <person name="Rivas-Marin E."/>
            <person name="Kohn T."/>
            <person name="Peeters S.H."/>
            <person name="Heuer A."/>
            <person name="Rast P."/>
            <person name="Oberbeckmann S."/>
            <person name="Bunk B."/>
            <person name="Jeske O."/>
            <person name="Meyerdierks A."/>
            <person name="Storesund J.E."/>
            <person name="Kallscheuer N."/>
            <person name="Luecker S."/>
            <person name="Lage O.M."/>
            <person name="Pohl T."/>
            <person name="Merkel B.J."/>
            <person name="Hornburger P."/>
            <person name="Mueller R.-W."/>
            <person name="Bruemmer F."/>
            <person name="Labrenz M."/>
            <person name="Spormann A.M."/>
            <person name="Op den Camp H."/>
            <person name="Overmann J."/>
            <person name="Amann R."/>
            <person name="Jetten M.S.M."/>
            <person name="Mascher T."/>
            <person name="Medema M.H."/>
            <person name="Devos D.P."/>
            <person name="Kaster A.-K."/>
            <person name="Ovreas L."/>
            <person name="Rohde M."/>
            <person name="Galperin M.Y."/>
            <person name="Jogler C."/>
        </authorList>
    </citation>
    <scope>NUCLEOTIDE SEQUENCE [LARGE SCALE GENOMIC DNA]</scope>
    <source>
        <strain evidence="1 2">Q31a</strain>
    </source>
</reference>